<dbReference type="SUPFAM" id="SSF51735">
    <property type="entry name" value="NAD(P)-binding Rossmann-fold domains"/>
    <property type="match status" value="1"/>
</dbReference>
<evidence type="ECO:0000256" key="6">
    <source>
        <dbReference type="ARBA" id="ARBA00023002"/>
    </source>
</evidence>
<evidence type="ECO:0000256" key="5">
    <source>
        <dbReference type="ARBA" id="ARBA00022989"/>
    </source>
</evidence>
<keyword evidence="6" id="KW-0560">Oxidoreductase</keyword>
<reference evidence="9 10" key="2">
    <citation type="submission" date="2018-11" db="EMBL/GenBank/DDBJ databases">
        <authorList>
            <consortium name="Pathogen Informatics"/>
        </authorList>
    </citation>
    <scope>NUCLEOTIDE SEQUENCE [LARGE SCALE GENOMIC DNA]</scope>
</reference>
<evidence type="ECO:0000256" key="2">
    <source>
        <dbReference type="ARBA" id="ARBA00006484"/>
    </source>
</evidence>
<dbReference type="STRING" id="387005.A0A183HYJ7"/>
<evidence type="ECO:0000313" key="11">
    <source>
        <dbReference type="WBParaSite" id="OFLC_0001256001-mRNA-1"/>
    </source>
</evidence>
<protein>
    <submittedName>
        <fullName evidence="11">Dehydrogenase/reductase SDR family protein 7-like</fullName>
    </submittedName>
</protein>
<accession>A0A183HYJ7</accession>
<sequence length="575" mass="65134">MDRLYGTVYWDFDRRNGDLLTFVLHGSRSLKSSAERYLQLMRIVYVISMTLIDELLEKGESVISGKDKFLVRKNYSKRSSPNHLSDAIERAITFIIGIQDKPVPVQICVGSTAGWQVFSFYVSDYVLIFQDNRICVHEGKQNNGGCCWVLFDFTSGFFMFHEIGPLTTMIVFVETSITITAVIASQMEQTWQHAADLIAAIKPYIHYIVLPVGLYTASRFLCSLIPGPQHRSKLDLRNRVVLITGASSGLGRELAICFYRRGAKVILTARSIDKLKELCEELKLLPDVTNRNEPVYKYLDISDPNGMAELVSLAVNQRIDVLVNNAGLSMRGSCKDTSMDVHRQVMEVNYFGHVAITKALLDYIPEDGAIVYISSVQGRIAVPFRSSYSASKHAAQAFFDCLRTEERFNTQILVVSVTYMNTGFGRRALTAEGRPMDEDDPNQAKGITPNYAAECIIKALVNRNTELILAPLSHRLAIFLRWFCPTLLFYIMHRRGLKEKSIKNYNGFQFCNSQGYIKFNQSKLRHDIVQLRKDITRMASNRNNISENEISDFLRNNAYLLGSYSAGFLLGYTFA</sequence>
<evidence type="ECO:0000313" key="9">
    <source>
        <dbReference type="EMBL" id="VDP11606.1"/>
    </source>
</evidence>
<keyword evidence="7" id="KW-0472">Membrane</keyword>
<keyword evidence="5" id="KW-1133">Transmembrane helix</keyword>
<evidence type="ECO:0000256" key="3">
    <source>
        <dbReference type="ARBA" id="ARBA00009160"/>
    </source>
</evidence>
<dbReference type="InterPro" id="IPR036291">
    <property type="entry name" value="NAD(P)-bd_dom_sf"/>
</dbReference>
<dbReference type="Proteomes" id="UP000267606">
    <property type="component" value="Unassembled WGS sequence"/>
</dbReference>
<keyword evidence="4" id="KW-0812">Transmembrane</keyword>
<comment type="similarity">
    <text evidence="2">Belongs to the short-chain dehydrogenases/reductases (SDR) family.</text>
</comment>
<evidence type="ECO:0000256" key="4">
    <source>
        <dbReference type="ARBA" id="ARBA00022692"/>
    </source>
</evidence>
<dbReference type="PANTHER" id="PTHR44196">
    <property type="entry name" value="DEHYDROGENASE/REDUCTASE SDR FAMILY MEMBER 7B"/>
    <property type="match status" value="1"/>
</dbReference>
<evidence type="ECO:0000256" key="8">
    <source>
        <dbReference type="ARBA" id="ARBA00037096"/>
    </source>
</evidence>
<dbReference type="PRINTS" id="PR00080">
    <property type="entry name" value="SDRFAMILY"/>
</dbReference>
<organism evidence="11">
    <name type="scientific">Onchocerca flexuosa</name>
    <dbReference type="NCBI Taxonomy" id="387005"/>
    <lineage>
        <taxon>Eukaryota</taxon>
        <taxon>Metazoa</taxon>
        <taxon>Ecdysozoa</taxon>
        <taxon>Nematoda</taxon>
        <taxon>Chromadorea</taxon>
        <taxon>Rhabditida</taxon>
        <taxon>Spirurina</taxon>
        <taxon>Spiruromorpha</taxon>
        <taxon>Filarioidea</taxon>
        <taxon>Onchocercidae</taxon>
        <taxon>Onchocerca</taxon>
    </lineage>
</organism>
<dbReference type="WBParaSite" id="OFLC_0001256001-mRNA-1">
    <property type="protein sequence ID" value="OFLC_0001256001-mRNA-1"/>
    <property type="gene ID" value="OFLC_0001256001"/>
</dbReference>
<comment type="subcellular location">
    <subcellularLocation>
        <location evidence="1">Mitochondrion outer membrane</location>
        <topology evidence="1">Multi-pass membrane protein</topology>
    </subcellularLocation>
</comment>
<dbReference type="PANTHER" id="PTHR44196:SF1">
    <property type="entry name" value="DEHYDROGENASE_REDUCTASE SDR FAMILY MEMBER 7B"/>
    <property type="match status" value="1"/>
</dbReference>
<dbReference type="EMBL" id="UZAJ01039867">
    <property type="protein sequence ID" value="VDP11606.1"/>
    <property type="molecule type" value="Genomic_DNA"/>
</dbReference>
<dbReference type="GO" id="GO:0005741">
    <property type="term" value="C:mitochondrial outer membrane"/>
    <property type="evidence" value="ECO:0007669"/>
    <property type="project" value="UniProtKB-SubCell"/>
</dbReference>
<dbReference type="AlphaFoldDB" id="A0A183HYJ7"/>
<dbReference type="Pfam" id="PF04930">
    <property type="entry name" value="FUN14"/>
    <property type="match status" value="1"/>
</dbReference>
<dbReference type="Gene3D" id="3.40.50.720">
    <property type="entry name" value="NAD(P)-binding Rossmann-like Domain"/>
    <property type="match status" value="1"/>
</dbReference>
<comment type="similarity">
    <text evidence="3">Belongs to the FUN14 family.</text>
</comment>
<dbReference type="PROSITE" id="PS00061">
    <property type="entry name" value="ADH_SHORT"/>
    <property type="match status" value="1"/>
</dbReference>
<gene>
    <name evidence="9" type="ORF">OFLC_LOCUS12559</name>
</gene>
<proteinExistence type="inferred from homology"/>
<dbReference type="InterPro" id="IPR002347">
    <property type="entry name" value="SDR_fam"/>
</dbReference>
<comment type="function">
    <text evidence="8">Putative oxidoreductase.</text>
</comment>
<dbReference type="InterPro" id="IPR020904">
    <property type="entry name" value="Sc_DH/Rdtase_CS"/>
</dbReference>
<evidence type="ECO:0000256" key="1">
    <source>
        <dbReference type="ARBA" id="ARBA00004374"/>
    </source>
</evidence>
<dbReference type="InterPro" id="IPR007014">
    <property type="entry name" value="FUN14"/>
</dbReference>
<dbReference type="PRINTS" id="PR00081">
    <property type="entry name" value="GDHRDH"/>
</dbReference>
<name>A0A183HYJ7_9BILA</name>
<dbReference type="Pfam" id="PF00106">
    <property type="entry name" value="adh_short"/>
    <property type="match status" value="1"/>
</dbReference>
<reference evidence="11" key="1">
    <citation type="submission" date="2016-06" db="UniProtKB">
        <authorList>
            <consortium name="WormBaseParasite"/>
        </authorList>
    </citation>
    <scope>IDENTIFICATION</scope>
</reference>
<dbReference type="GO" id="GO:0016491">
    <property type="term" value="F:oxidoreductase activity"/>
    <property type="evidence" value="ECO:0007669"/>
    <property type="project" value="UniProtKB-KW"/>
</dbReference>
<keyword evidence="10" id="KW-1185">Reference proteome</keyword>
<evidence type="ECO:0000256" key="7">
    <source>
        <dbReference type="ARBA" id="ARBA00023136"/>
    </source>
</evidence>
<evidence type="ECO:0000313" key="10">
    <source>
        <dbReference type="Proteomes" id="UP000267606"/>
    </source>
</evidence>